<dbReference type="RefSeq" id="WP_159475474.1">
    <property type="nucleotide sequence ID" value="NZ_BAAATH010000058.1"/>
</dbReference>
<keyword evidence="1" id="KW-0560">Oxidoreductase</keyword>
<sequence length="349" mass="37013">MTVTLGRTGMEITRLGFGSWAVSGSGWTFSWGATDDAESVAAIRHALDAGVNWIDTAAVYGLGHSEELVGKAIADLPQADRPYIFTKVGLVWDPDNPSAAPRRIMKPASVRRELDDSLRRLGVDHIDLYQVHYPDTGESLEYAGGGFGAVSPNATPLEEYWQVMADLKAEGKVRAIGLSNHTPDLLQAAEQIAHVDVIQPPFSAINRSSAAEIAWARAHETGVIVYSPLQSGLLTGAFSAERVAGLPAEDWRTAHHDFTTGLTANLQLAEALRPIAERHGRTVAEVAIAWVLAWPGITGAIVGARKAAQVDGWIGAGSLELTPADIEEIATAITVSGAGSGPARHSCSM</sequence>
<dbReference type="GO" id="GO:0016491">
    <property type="term" value="F:oxidoreductase activity"/>
    <property type="evidence" value="ECO:0007669"/>
    <property type="project" value="UniProtKB-KW"/>
</dbReference>
<evidence type="ECO:0000259" key="2">
    <source>
        <dbReference type="Pfam" id="PF00248"/>
    </source>
</evidence>
<gene>
    <name evidence="4" type="ORF">OG727_07330</name>
    <name evidence="3" type="ORF">Scani_32900</name>
</gene>
<dbReference type="Proteomes" id="UP000435837">
    <property type="component" value="Unassembled WGS sequence"/>
</dbReference>
<evidence type="ECO:0000256" key="1">
    <source>
        <dbReference type="ARBA" id="ARBA00023002"/>
    </source>
</evidence>
<dbReference type="Gene3D" id="3.20.20.100">
    <property type="entry name" value="NADP-dependent oxidoreductase domain"/>
    <property type="match status" value="1"/>
</dbReference>
<evidence type="ECO:0000313" key="3">
    <source>
        <dbReference type="EMBL" id="GFE07022.1"/>
    </source>
</evidence>
<protein>
    <submittedName>
        <fullName evidence="3">Aldo/keto reductase</fullName>
    </submittedName>
</protein>
<evidence type="ECO:0000313" key="5">
    <source>
        <dbReference type="Proteomes" id="UP000435837"/>
    </source>
</evidence>
<dbReference type="Proteomes" id="UP001432292">
    <property type="component" value="Chromosome"/>
</dbReference>
<dbReference type="PANTHER" id="PTHR43364">
    <property type="entry name" value="NADH-SPECIFIC METHYLGLYOXAL REDUCTASE-RELATED"/>
    <property type="match status" value="1"/>
</dbReference>
<evidence type="ECO:0000313" key="6">
    <source>
        <dbReference type="Proteomes" id="UP001432292"/>
    </source>
</evidence>
<dbReference type="PANTHER" id="PTHR43364:SF4">
    <property type="entry name" value="NAD(P)-LINKED OXIDOREDUCTASE SUPERFAMILY PROTEIN"/>
    <property type="match status" value="1"/>
</dbReference>
<proteinExistence type="predicted"/>
<dbReference type="GO" id="GO:0005829">
    <property type="term" value="C:cytosol"/>
    <property type="evidence" value="ECO:0007669"/>
    <property type="project" value="TreeGrafter"/>
</dbReference>
<evidence type="ECO:0000313" key="4">
    <source>
        <dbReference type="EMBL" id="WUS22118.1"/>
    </source>
</evidence>
<dbReference type="InterPro" id="IPR023210">
    <property type="entry name" value="NADP_OxRdtase_dom"/>
</dbReference>
<reference evidence="3 5" key="1">
    <citation type="submission" date="2019-12" db="EMBL/GenBank/DDBJ databases">
        <title>Whole genome shotgun sequence of Streptomyces caniferus NBRC 15389.</title>
        <authorList>
            <person name="Ichikawa N."/>
            <person name="Kimura A."/>
            <person name="Kitahashi Y."/>
            <person name="Komaki H."/>
            <person name="Tamura T."/>
        </authorList>
    </citation>
    <scope>NUCLEOTIDE SEQUENCE [LARGE SCALE GENOMIC DNA]</scope>
    <source>
        <strain evidence="3 5">NBRC 15389</strain>
    </source>
</reference>
<accession>A0A640S921</accession>
<dbReference type="InterPro" id="IPR036812">
    <property type="entry name" value="NAD(P)_OxRdtase_dom_sf"/>
</dbReference>
<reference evidence="4" key="2">
    <citation type="submission" date="2022-10" db="EMBL/GenBank/DDBJ databases">
        <title>The complete genomes of actinobacterial strains from the NBC collection.</title>
        <authorList>
            <person name="Joergensen T.S."/>
            <person name="Alvarez Arevalo M."/>
            <person name="Sterndorff E.B."/>
            <person name="Faurdal D."/>
            <person name="Vuksanovic O."/>
            <person name="Mourched A.-S."/>
            <person name="Charusanti P."/>
            <person name="Shaw S."/>
            <person name="Blin K."/>
            <person name="Weber T."/>
        </authorList>
    </citation>
    <scope>NUCLEOTIDE SEQUENCE</scope>
    <source>
        <strain evidence="4">NBC_01256</strain>
    </source>
</reference>
<dbReference type="OrthoDB" id="9768793at2"/>
<dbReference type="CDD" id="cd19102">
    <property type="entry name" value="AKR_unchar"/>
    <property type="match status" value="1"/>
</dbReference>
<dbReference type="Pfam" id="PF00248">
    <property type="entry name" value="Aldo_ket_red"/>
    <property type="match status" value="1"/>
</dbReference>
<dbReference type="EMBL" id="CP108473">
    <property type="protein sequence ID" value="WUS22118.1"/>
    <property type="molecule type" value="Genomic_DNA"/>
</dbReference>
<dbReference type="AlphaFoldDB" id="A0A640S921"/>
<dbReference type="EMBL" id="BLIN01000003">
    <property type="protein sequence ID" value="GFE07022.1"/>
    <property type="molecule type" value="Genomic_DNA"/>
</dbReference>
<dbReference type="SUPFAM" id="SSF51430">
    <property type="entry name" value="NAD(P)-linked oxidoreductase"/>
    <property type="match status" value="1"/>
</dbReference>
<feature type="domain" description="NADP-dependent oxidoreductase" evidence="2">
    <location>
        <begin position="14"/>
        <end position="331"/>
    </location>
</feature>
<dbReference type="InterPro" id="IPR050523">
    <property type="entry name" value="AKR_Detox_Biosynth"/>
</dbReference>
<keyword evidence="6" id="KW-1185">Reference proteome</keyword>
<dbReference type="GeneID" id="96639296"/>
<name>A0A640S921_9ACTN</name>
<organism evidence="3 5">
    <name type="scientific">Streptomyces caniferus</name>
    <dbReference type="NCBI Taxonomy" id="285557"/>
    <lineage>
        <taxon>Bacteria</taxon>
        <taxon>Bacillati</taxon>
        <taxon>Actinomycetota</taxon>
        <taxon>Actinomycetes</taxon>
        <taxon>Kitasatosporales</taxon>
        <taxon>Streptomycetaceae</taxon>
        <taxon>Streptomyces</taxon>
    </lineage>
</organism>